<evidence type="ECO:0000256" key="1">
    <source>
        <dbReference type="SAM" id="Coils"/>
    </source>
</evidence>
<gene>
    <name evidence="2" type="ORF">CDAR_536361</name>
</gene>
<feature type="coiled-coil region" evidence="1">
    <location>
        <begin position="28"/>
        <end position="55"/>
    </location>
</feature>
<sequence length="71" mass="7802">MQDLLSLLSREGLKCTTTGVSVKVDTDIKNYNMDLNKLKELNTTAESVLQGLQNVPNVISVLPVVHLNTFS</sequence>
<evidence type="ECO:0000313" key="3">
    <source>
        <dbReference type="Proteomes" id="UP001054837"/>
    </source>
</evidence>
<protein>
    <submittedName>
        <fullName evidence="2">Uncharacterized protein</fullName>
    </submittedName>
</protein>
<proteinExistence type="predicted"/>
<reference evidence="2 3" key="1">
    <citation type="submission" date="2021-06" db="EMBL/GenBank/DDBJ databases">
        <title>Caerostris darwini draft genome.</title>
        <authorList>
            <person name="Kono N."/>
            <person name="Arakawa K."/>
        </authorList>
    </citation>
    <scope>NUCLEOTIDE SEQUENCE [LARGE SCALE GENOMIC DNA]</scope>
</reference>
<name>A0AAV4MRS3_9ARAC</name>
<evidence type="ECO:0000313" key="2">
    <source>
        <dbReference type="EMBL" id="GIX75047.1"/>
    </source>
</evidence>
<keyword evidence="3" id="KW-1185">Reference proteome</keyword>
<comment type="caution">
    <text evidence="2">The sequence shown here is derived from an EMBL/GenBank/DDBJ whole genome shotgun (WGS) entry which is preliminary data.</text>
</comment>
<organism evidence="2 3">
    <name type="scientific">Caerostris darwini</name>
    <dbReference type="NCBI Taxonomy" id="1538125"/>
    <lineage>
        <taxon>Eukaryota</taxon>
        <taxon>Metazoa</taxon>
        <taxon>Ecdysozoa</taxon>
        <taxon>Arthropoda</taxon>
        <taxon>Chelicerata</taxon>
        <taxon>Arachnida</taxon>
        <taxon>Araneae</taxon>
        <taxon>Araneomorphae</taxon>
        <taxon>Entelegynae</taxon>
        <taxon>Araneoidea</taxon>
        <taxon>Araneidae</taxon>
        <taxon>Caerostris</taxon>
    </lineage>
</organism>
<dbReference type="Proteomes" id="UP001054837">
    <property type="component" value="Unassembled WGS sequence"/>
</dbReference>
<dbReference type="EMBL" id="BPLQ01000796">
    <property type="protein sequence ID" value="GIX75047.1"/>
    <property type="molecule type" value="Genomic_DNA"/>
</dbReference>
<keyword evidence="1" id="KW-0175">Coiled coil</keyword>
<dbReference type="AlphaFoldDB" id="A0AAV4MRS3"/>
<accession>A0AAV4MRS3</accession>